<sequence length="45" mass="5380">MSKFTLNNQHWSTVHEARYLPGLFSHVQFSKCAVENTVFLYRCCW</sequence>
<evidence type="ECO:0000313" key="1">
    <source>
        <dbReference type="EMBL" id="JAI06959.1"/>
    </source>
</evidence>
<organism evidence="1">
    <name type="scientific">Anguilla anguilla</name>
    <name type="common">European freshwater eel</name>
    <name type="synonym">Muraena anguilla</name>
    <dbReference type="NCBI Taxonomy" id="7936"/>
    <lineage>
        <taxon>Eukaryota</taxon>
        <taxon>Metazoa</taxon>
        <taxon>Chordata</taxon>
        <taxon>Craniata</taxon>
        <taxon>Vertebrata</taxon>
        <taxon>Euteleostomi</taxon>
        <taxon>Actinopterygii</taxon>
        <taxon>Neopterygii</taxon>
        <taxon>Teleostei</taxon>
        <taxon>Anguilliformes</taxon>
        <taxon>Anguillidae</taxon>
        <taxon>Anguilla</taxon>
    </lineage>
</organism>
<protein>
    <submittedName>
        <fullName evidence="1">Uncharacterized protein</fullName>
    </submittedName>
</protein>
<reference evidence="1" key="1">
    <citation type="submission" date="2014-11" db="EMBL/GenBank/DDBJ databases">
        <authorList>
            <person name="Amaro Gonzalez C."/>
        </authorList>
    </citation>
    <scope>NUCLEOTIDE SEQUENCE</scope>
</reference>
<accession>A0A0E9XZ50</accession>
<name>A0A0E9XZ50_ANGAN</name>
<reference evidence="1" key="2">
    <citation type="journal article" date="2015" name="Fish Shellfish Immunol.">
        <title>Early steps in the European eel (Anguilla anguilla)-Vibrio vulnificus interaction in the gills: Role of the RtxA13 toxin.</title>
        <authorList>
            <person name="Callol A."/>
            <person name="Pajuelo D."/>
            <person name="Ebbesson L."/>
            <person name="Teles M."/>
            <person name="MacKenzie S."/>
            <person name="Amaro C."/>
        </authorList>
    </citation>
    <scope>NUCLEOTIDE SEQUENCE</scope>
</reference>
<proteinExistence type="predicted"/>
<dbReference type="EMBL" id="GBXM01001619">
    <property type="protein sequence ID" value="JAI06959.1"/>
    <property type="molecule type" value="Transcribed_RNA"/>
</dbReference>
<dbReference type="AlphaFoldDB" id="A0A0E9XZ50"/>